<dbReference type="Proteomes" id="UP000823786">
    <property type="component" value="Unassembled WGS sequence"/>
</dbReference>
<keyword evidence="1" id="KW-0732">Signal</keyword>
<dbReference type="RefSeq" id="WP_209856763.1">
    <property type="nucleotide sequence ID" value="NZ_JAGGJV010000012.1"/>
</dbReference>
<evidence type="ECO:0000313" key="2">
    <source>
        <dbReference type="EMBL" id="MBP1861935.1"/>
    </source>
</evidence>
<gene>
    <name evidence="2" type="ORF">J2Z75_005464</name>
</gene>
<comment type="caution">
    <text evidence="2">The sequence shown here is derived from an EMBL/GenBank/DDBJ whole genome shotgun (WGS) entry which is preliminary data.</text>
</comment>
<dbReference type="InterPro" id="IPR031482">
    <property type="entry name" value="CBP_BcsN"/>
</dbReference>
<sequence>MNRIFLALAMMMPLAACTTVDDPFLRTGALKADGPSLATAVSADYALAIVPGIEAASVRQTVRENDAEQTILYANATDLAGENALTVTVGKGSKSSRHAPSQSEIEAEMRGALSGVRMRVSPVIGDNAYGVFGYATGALGKGGSCIYAWQLAGNITPIGGVGSGYAAQIRLRYCNPSMSQDRIAVLMQGLRIKPVSSQTFQTLRFAAGSGKVSAAPLYMTQPIAEQVAQPSVTDVAVVAPVRRMPKHVVIADVSSETAKTEEKTVANAVKVPMPGETAVLAATDTVPAVAGQNASSKAIFKPAIILAPAAVASATQ</sequence>
<evidence type="ECO:0008006" key="4">
    <source>
        <dbReference type="Google" id="ProtNLM"/>
    </source>
</evidence>
<proteinExistence type="predicted"/>
<dbReference type="EMBL" id="JAGGJV010000012">
    <property type="protein sequence ID" value="MBP1861935.1"/>
    <property type="molecule type" value="Genomic_DNA"/>
</dbReference>
<name>A0ABS4EVF6_9HYPH</name>
<feature type="chain" id="PRO_5047094002" description="Cellulose biosynthesis protein BcsN" evidence="1">
    <location>
        <begin position="19"/>
        <end position="316"/>
    </location>
</feature>
<evidence type="ECO:0000256" key="1">
    <source>
        <dbReference type="SAM" id="SignalP"/>
    </source>
</evidence>
<protein>
    <recommendedName>
        <fullName evidence="4">Cellulose biosynthesis protein BcsN</fullName>
    </recommendedName>
</protein>
<reference evidence="2 3" key="1">
    <citation type="submission" date="2021-03" db="EMBL/GenBank/DDBJ databases">
        <title>Genomic Encyclopedia of Type Strains, Phase IV (KMG-IV): sequencing the most valuable type-strain genomes for metagenomic binning, comparative biology and taxonomic classification.</title>
        <authorList>
            <person name="Goeker M."/>
        </authorList>
    </citation>
    <scope>NUCLEOTIDE SEQUENCE [LARGE SCALE GENOMIC DNA]</scope>
    <source>
        <strain evidence="2 3">DSM 26427</strain>
    </source>
</reference>
<accession>A0ABS4EVF6</accession>
<feature type="signal peptide" evidence="1">
    <location>
        <begin position="1"/>
        <end position="18"/>
    </location>
</feature>
<keyword evidence="3" id="KW-1185">Reference proteome</keyword>
<dbReference type="Pfam" id="PF17038">
    <property type="entry name" value="CBP_BcsN"/>
    <property type="match status" value="1"/>
</dbReference>
<evidence type="ECO:0000313" key="3">
    <source>
        <dbReference type="Proteomes" id="UP000823786"/>
    </source>
</evidence>
<organism evidence="2 3">
    <name type="scientific">Rhizobium herbae</name>
    <dbReference type="NCBI Taxonomy" id="508661"/>
    <lineage>
        <taxon>Bacteria</taxon>
        <taxon>Pseudomonadati</taxon>
        <taxon>Pseudomonadota</taxon>
        <taxon>Alphaproteobacteria</taxon>
        <taxon>Hyphomicrobiales</taxon>
        <taxon>Rhizobiaceae</taxon>
        <taxon>Rhizobium/Agrobacterium group</taxon>
        <taxon>Rhizobium</taxon>
    </lineage>
</organism>